<dbReference type="EMBL" id="JACTVA010000014">
    <property type="protein sequence ID" value="MBC9207190.1"/>
    <property type="molecule type" value="Genomic_DNA"/>
</dbReference>
<evidence type="ECO:0000313" key="3">
    <source>
        <dbReference type="Proteomes" id="UP000626026"/>
    </source>
</evidence>
<evidence type="ECO:0000313" key="2">
    <source>
        <dbReference type="EMBL" id="MBC9207190.1"/>
    </source>
</evidence>
<feature type="region of interest" description="Disordered" evidence="1">
    <location>
        <begin position="1"/>
        <end position="41"/>
    </location>
</feature>
<accession>A0ABR7RM27</accession>
<dbReference type="RefSeq" id="WP_187784356.1">
    <property type="nucleotide sequence ID" value="NZ_JACTVA010000014.1"/>
</dbReference>
<evidence type="ECO:0000256" key="1">
    <source>
        <dbReference type="SAM" id="MobiDB-lite"/>
    </source>
</evidence>
<sequence length="187" mass="20727">MTNDRTPGPDETGSREPGAESPPPGYTNRRFTGYGGSDEATRQQMLLEAQAAQVKQALTSPALNPVISRLREDLDRLLDALPEDPAPPPPSGAETSMAHSLDHWSLAWRQRALADLDERVAEMKQVYVIHRGDSHRHLLFVDRQGRHMLAVQPQEPASALRYNKLAQGTELNDLYGPFARLSDTPRG</sequence>
<name>A0ABR7RM27_9PROT</name>
<protein>
    <submittedName>
        <fullName evidence="2">Uncharacterized protein</fullName>
    </submittedName>
</protein>
<comment type="caution">
    <text evidence="2">The sequence shown here is derived from an EMBL/GenBank/DDBJ whole genome shotgun (WGS) entry which is preliminary data.</text>
</comment>
<reference evidence="2 3" key="1">
    <citation type="journal article" date="2013" name="Int. J. Syst. Evol. Microbiol.">
        <title>Roseomonas aerophila sp. nov., isolated from air.</title>
        <authorList>
            <person name="Kim S.J."/>
            <person name="Weon H.Y."/>
            <person name="Ahn J.H."/>
            <person name="Hong S.B."/>
            <person name="Seok S.J."/>
            <person name="Whang K.S."/>
            <person name="Kwon S.W."/>
        </authorList>
    </citation>
    <scope>NUCLEOTIDE SEQUENCE [LARGE SCALE GENOMIC DNA]</scope>
    <source>
        <strain evidence="2 3">NBRC 108923</strain>
    </source>
</reference>
<organism evidence="2 3">
    <name type="scientific">Teichococcus aerophilus</name>
    <dbReference type="NCBI Taxonomy" id="1224513"/>
    <lineage>
        <taxon>Bacteria</taxon>
        <taxon>Pseudomonadati</taxon>
        <taxon>Pseudomonadota</taxon>
        <taxon>Alphaproteobacteria</taxon>
        <taxon>Acetobacterales</taxon>
        <taxon>Roseomonadaceae</taxon>
        <taxon>Roseomonas</taxon>
    </lineage>
</organism>
<proteinExistence type="predicted"/>
<gene>
    <name evidence="2" type="ORF">IBL26_10120</name>
</gene>
<dbReference type="Proteomes" id="UP000626026">
    <property type="component" value="Unassembled WGS sequence"/>
</dbReference>
<keyword evidence="3" id="KW-1185">Reference proteome</keyword>